<protein>
    <recommendedName>
        <fullName evidence="3">Type VI secretion system baseplate subunit TssK</fullName>
    </recommendedName>
</protein>
<accession>A0A3E4UP40</accession>
<dbReference type="Proteomes" id="UP000261223">
    <property type="component" value="Unassembled WGS sequence"/>
</dbReference>
<name>A0A3E4UP40_BACSE</name>
<dbReference type="RefSeq" id="WP_117741799.1">
    <property type="nucleotide sequence ID" value="NZ_QSSV01000010.1"/>
</dbReference>
<proteinExistence type="predicted"/>
<evidence type="ECO:0000313" key="2">
    <source>
        <dbReference type="Proteomes" id="UP000261223"/>
    </source>
</evidence>
<comment type="caution">
    <text evidence="1">The sequence shown here is derived from an EMBL/GenBank/DDBJ whole genome shotgun (WGS) entry which is preliminary data.</text>
</comment>
<gene>
    <name evidence="1" type="ORF">DXC34_09435</name>
</gene>
<dbReference type="EMBL" id="QSSV01000010">
    <property type="protein sequence ID" value="RGM13235.1"/>
    <property type="molecule type" value="Genomic_DNA"/>
</dbReference>
<dbReference type="AlphaFoldDB" id="A0A3E4UP40"/>
<evidence type="ECO:0000313" key="1">
    <source>
        <dbReference type="EMBL" id="RGM13235.1"/>
    </source>
</evidence>
<evidence type="ECO:0008006" key="3">
    <source>
        <dbReference type="Google" id="ProtNLM"/>
    </source>
</evidence>
<reference evidence="1 2" key="1">
    <citation type="submission" date="2018-08" db="EMBL/GenBank/DDBJ databases">
        <title>A genome reference for cultivated species of the human gut microbiota.</title>
        <authorList>
            <person name="Zou Y."/>
            <person name="Xue W."/>
            <person name="Luo G."/>
        </authorList>
    </citation>
    <scope>NUCLEOTIDE SEQUENCE [LARGE SCALE GENOMIC DNA]</scope>
    <source>
        <strain evidence="1 2">TF03-6</strain>
    </source>
</reference>
<organism evidence="1 2">
    <name type="scientific">Bacteroides stercoris</name>
    <dbReference type="NCBI Taxonomy" id="46506"/>
    <lineage>
        <taxon>Bacteria</taxon>
        <taxon>Pseudomonadati</taxon>
        <taxon>Bacteroidota</taxon>
        <taxon>Bacteroidia</taxon>
        <taxon>Bacteroidales</taxon>
        <taxon>Bacteroidaceae</taxon>
        <taxon>Bacteroides</taxon>
    </lineage>
</organism>
<sequence>MGEYNKFKNFLLVNWKDGFMVDKTHFEQLENYFINQDCEYRKSDLTRISYGLLPFRKEESMSGDFEIRDLITGVLEVRLKRCHAITPGGLLIDFNPAEDDELTATFPVPDDENLESTKQRWDVILTVDPFERIPCGVPDENEVIPRHPNAKPKYVLNILPAGQINAKNLERYHLIIGRVRRNGDRFEVDGNFIPPCTSVSSHPELKNYYLKFGKYIDLIEKACKAIISKVENMEKRTPLAENIEMICRNVIMYIANIYFSYRNEGQYYTPLRFLNVFSVLAHTCYVSLDFMHKNDKEEMMKYFYEWSDIKPGEFDAILKQNAGLLYDHEDIRHLMVTVEQFMYLFSQLLTTLSSLEYIGKHKENLVIAERSKSQSENKTEKWSLLD</sequence>